<dbReference type="PROSITE" id="PS50405">
    <property type="entry name" value="GST_CTER"/>
    <property type="match status" value="1"/>
</dbReference>
<dbReference type="PANTHER" id="PTHR32419:SF6">
    <property type="entry name" value="GLUTATHIONE S-TRANSFERASE OMEGA-LIKE 1-RELATED"/>
    <property type="match status" value="1"/>
</dbReference>
<dbReference type="EMBL" id="JACCBN010000001">
    <property type="protein sequence ID" value="NYD36078.1"/>
    <property type="molecule type" value="Genomic_DNA"/>
</dbReference>
<feature type="region of interest" description="Disordered" evidence="4">
    <location>
        <begin position="312"/>
        <end position="345"/>
    </location>
</feature>
<proteinExistence type="predicted"/>
<dbReference type="PANTHER" id="PTHR32419">
    <property type="entry name" value="GLUTATHIONYL-HYDROQUINONE REDUCTASE"/>
    <property type="match status" value="1"/>
</dbReference>
<dbReference type="Gene3D" id="1.20.1050.10">
    <property type="match status" value="1"/>
</dbReference>
<evidence type="ECO:0000313" key="7">
    <source>
        <dbReference type="Proteomes" id="UP000535890"/>
    </source>
</evidence>
<reference evidence="6 7" key="1">
    <citation type="submission" date="2020-07" db="EMBL/GenBank/DDBJ databases">
        <title>Sequencing the genomes of 1000 actinobacteria strains.</title>
        <authorList>
            <person name="Klenk H.-P."/>
        </authorList>
    </citation>
    <scope>NUCLEOTIDE SEQUENCE [LARGE SCALE GENOMIC DNA]</scope>
    <source>
        <strain evidence="6 7">DSM 45772</strain>
    </source>
</reference>
<dbReference type="InterPro" id="IPR036282">
    <property type="entry name" value="Glutathione-S-Trfase_C_sf"/>
</dbReference>
<feature type="region of interest" description="Disordered" evidence="4">
    <location>
        <begin position="1"/>
        <end position="37"/>
    </location>
</feature>
<feature type="active site" description="Proton donor/acceptor" evidence="1">
    <location>
        <position position="187"/>
    </location>
</feature>
<organism evidence="6 7">
    <name type="scientific">Actinomycetospora corticicola</name>
    <dbReference type="NCBI Taxonomy" id="663602"/>
    <lineage>
        <taxon>Bacteria</taxon>
        <taxon>Bacillati</taxon>
        <taxon>Actinomycetota</taxon>
        <taxon>Actinomycetes</taxon>
        <taxon>Pseudonocardiales</taxon>
        <taxon>Pseudonocardiaceae</taxon>
        <taxon>Actinomycetospora</taxon>
    </lineage>
</organism>
<feature type="binding site" evidence="2">
    <location>
        <position position="87"/>
    </location>
    <ligand>
        <name>glutathione</name>
        <dbReference type="ChEBI" id="CHEBI:57925"/>
    </ligand>
</feature>
<dbReference type="PIRSF" id="PIRSF015753">
    <property type="entry name" value="GST"/>
    <property type="match status" value="1"/>
</dbReference>
<dbReference type="AlphaFoldDB" id="A0A7Y9DV39"/>
<protein>
    <submittedName>
        <fullName evidence="6">Putative glutathione S-transferase</fullName>
    </submittedName>
</protein>
<dbReference type="InterPro" id="IPR040079">
    <property type="entry name" value="Glutathione_S-Trfase"/>
</dbReference>
<dbReference type="Pfam" id="PF13410">
    <property type="entry name" value="GST_C_2"/>
    <property type="match status" value="1"/>
</dbReference>
<dbReference type="Gene3D" id="3.40.30.10">
    <property type="entry name" value="Glutaredoxin"/>
    <property type="match status" value="1"/>
</dbReference>
<sequence length="345" mass="38427">MSTTAGNTKAYADSSGSFKRRGPRFTDRIVANPSGEGEWPAEPGRYRLVVSLACPWAHRSVIVRRLMGLEDAISLAITDPLQDDRSWRFSLDEGGVDPVLGYTHLEQAYLARDPEDGTENGVSVPAIVDVASGALVTNDYPQITVDLGQEWRAHQRAGAPDLYPEHLRAEIDEVNEGVFHDVNNGVYKAGFATKQTRYEEAYAALFARLDALEERLESRRYLVGDHITEADVRLFTTLARFDAVYQGHFKCNRQKLAEFGALWAYARDLYQTPGFGDTVDLDHIKRHYYQVQTTINPTQIVPLGPLTAWDTPHHREELGGSPFGPEGTAPAPLEHPLRPLGPIDM</sequence>
<name>A0A7Y9DV39_9PSEU</name>
<feature type="site" description="Lowers pKa of active site Cys" evidence="3">
    <location>
        <position position="288"/>
    </location>
</feature>
<dbReference type="GO" id="GO:0004364">
    <property type="term" value="F:glutathione transferase activity"/>
    <property type="evidence" value="ECO:0007669"/>
    <property type="project" value="InterPro"/>
</dbReference>
<feature type="domain" description="GST C-terminal" evidence="5">
    <location>
        <begin position="164"/>
        <end position="291"/>
    </location>
</feature>
<dbReference type="Proteomes" id="UP000535890">
    <property type="component" value="Unassembled WGS sequence"/>
</dbReference>
<dbReference type="SFLD" id="SFLDS00019">
    <property type="entry name" value="Glutathione_Transferase_(cytos"/>
    <property type="match status" value="1"/>
</dbReference>
<dbReference type="RefSeq" id="WP_179793814.1">
    <property type="nucleotide sequence ID" value="NZ_BAABHP010000007.1"/>
</dbReference>
<feature type="active site" description="Nucleophile" evidence="1">
    <location>
        <position position="54"/>
    </location>
</feature>
<dbReference type="SFLD" id="SFLDG01206">
    <property type="entry name" value="Xi.1"/>
    <property type="match status" value="1"/>
</dbReference>
<evidence type="ECO:0000313" key="6">
    <source>
        <dbReference type="EMBL" id="NYD36078.1"/>
    </source>
</evidence>
<gene>
    <name evidence="6" type="ORF">BJ983_002180</name>
</gene>
<comment type="caution">
    <text evidence="6">The sequence shown here is derived from an EMBL/GenBank/DDBJ whole genome shotgun (WGS) entry which is preliminary data.</text>
</comment>
<dbReference type="InterPro" id="IPR016639">
    <property type="entry name" value="GST_Omega/GSH"/>
</dbReference>
<dbReference type="GO" id="GO:0005737">
    <property type="term" value="C:cytoplasm"/>
    <property type="evidence" value="ECO:0007669"/>
    <property type="project" value="TreeGrafter"/>
</dbReference>
<evidence type="ECO:0000256" key="1">
    <source>
        <dbReference type="PIRSR" id="PIRSR015753-1"/>
    </source>
</evidence>
<evidence type="ECO:0000256" key="3">
    <source>
        <dbReference type="PIRSR" id="PIRSR015753-3"/>
    </source>
</evidence>
<evidence type="ECO:0000259" key="5">
    <source>
        <dbReference type="PROSITE" id="PS50405"/>
    </source>
</evidence>
<dbReference type="SFLD" id="SFLDG01148">
    <property type="entry name" value="Xi_(cytGST)"/>
    <property type="match status" value="1"/>
</dbReference>
<dbReference type="InterPro" id="IPR047047">
    <property type="entry name" value="GST_Omega-like_C"/>
</dbReference>
<keyword evidence="6" id="KW-0808">Transferase</keyword>
<evidence type="ECO:0000256" key="2">
    <source>
        <dbReference type="PIRSR" id="PIRSR015753-2"/>
    </source>
</evidence>
<feature type="site" description="Lowers pKa of active site Cys" evidence="3">
    <location>
        <position position="245"/>
    </location>
</feature>
<evidence type="ECO:0000256" key="4">
    <source>
        <dbReference type="SAM" id="MobiDB-lite"/>
    </source>
</evidence>
<keyword evidence="7" id="KW-1185">Reference proteome</keyword>
<accession>A0A7Y9DV39</accession>
<dbReference type="CDD" id="cd03190">
    <property type="entry name" value="GST_C_Omega_like"/>
    <property type="match status" value="1"/>
</dbReference>
<dbReference type="InterPro" id="IPR010987">
    <property type="entry name" value="Glutathione-S-Trfase_C-like"/>
</dbReference>
<dbReference type="SUPFAM" id="SSF47616">
    <property type="entry name" value="GST C-terminal domain-like"/>
    <property type="match status" value="1"/>
</dbReference>